<comment type="caution">
    <text evidence="9">The sequence shown here is derived from an EMBL/GenBank/DDBJ whole genome shotgun (WGS) entry which is preliminary data.</text>
</comment>
<keyword evidence="5 7" id="KW-1133">Transmembrane helix</keyword>
<evidence type="ECO:0000256" key="2">
    <source>
        <dbReference type="ARBA" id="ARBA00022448"/>
    </source>
</evidence>
<dbReference type="PANTHER" id="PTHR43386">
    <property type="entry name" value="OLIGOPEPTIDE TRANSPORT SYSTEM PERMEASE PROTEIN APPC"/>
    <property type="match status" value="1"/>
</dbReference>
<feature type="transmembrane region" description="Helical" evidence="7">
    <location>
        <begin position="135"/>
        <end position="154"/>
    </location>
</feature>
<organism evidence="9 10">
    <name type="scientific">Rhizosaccharibacter radicis</name>
    <dbReference type="NCBI Taxonomy" id="2782605"/>
    <lineage>
        <taxon>Bacteria</taxon>
        <taxon>Pseudomonadati</taxon>
        <taxon>Pseudomonadota</taxon>
        <taxon>Alphaproteobacteria</taxon>
        <taxon>Acetobacterales</taxon>
        <taxon>Acetobacteraceae</taxon>
        <taxon>Rhizosaccharibacter</taxon>
    </lineage>
</organism>
<comment type="subcellular location">
    <subcellularLocation>
        <location evidence="1 7">Cell membrane</location>
        <topology evidence="1 7">Multi-pass membrane protein</topology>
    </subcellularLocation>
</comment>
<dbReference type="SUPFAM" id="SSF161098">
    <property type="entry name" value="MetI-like"/>
    <property type="match status" value="1"/>
</dbReference>
<name>A0ABT1W2X3_9PROT</name>
<evidence type="ECO:0000313" key="10">
    <source>
        <dbReference type="Proteomes" id="UP001524547"/>
    </source>
</evidence>
<dbReference type="Proteomes" id="UP001524547">
    <property type="component" value="Unassembled WGS sequence"/>
</dbReference>
<keyword evidence="4 7" id="KW-0812">Transmembrane</keyword>
<feature type="transmembrane region" description="Helical" evidence="7">
    <location>
        <begin position="35"/>
        <end position="56"/>
    </location>
</feature>
<feature type="transmembrane region" description="Helical" evidence="7">
    <location>
        <begin position="160"/>
        <end position="180"/>
    </location>
</feature>
<dbReference type="InterPro" id="IPR000515">
    <property type="entry name" value="MetI-like"/>
</dbReference>
<accession>A0ABT1W2X3</accession>
<dbReference type="Gene3D" id="1.10.3720.10">
    <property type="entry name" value="MetI-like"/>
    <property type="match status" value="1"/>
</dbReference>
<dbReference type="InterPro" id="IPR035906">
    <property type="entry name" value="MetI-like_sf"/>
</dbReference>
<dbReference type="EMBL" id="JAMZEJ010000010">
    <property type="protein sequence ID" value="MCQ8242248.1"/>
    <property type="molecule type" value="Genomic_DNA"/>
</dbReference>
<gene>
    <name evidence="9" type="ORF">NFI88_15555</name>
</gene>
<keyword evidence="10" id="KW-1185">Reference proteome</keyword>
<dbReference type="PANTHER" id="PTHR43386:SF25">
    <property type="entry name" value="PEPTIDE ABC TRANSPORTER PERMEASE PROTEIN"/>
    <property type="match status" value="1"/>
</dbReference>
<evidence type="ECO:0000259" key="8">
    <source>
        <dbReference type="PROSITE" id="PS50928"/>
    </source>
</evidence>
<protein>
    <submittedName>
        <fullName evidence="9">ABC transporter permease</fullName>
    </submittedName>
</protein>
<reference evidence="9 10" key="1">
    <citation type="submission" date="2022-06" db="EMBL/GenBank/DDBJ databases">
        <title>Rhizosaccharibacter gen. nov. sp. nov. KSS12, endophytic bacteria isolated from sugarcane.</title>
        <authorList>
            <person name="Pitiwittayakul N."/>
        </authorList>
    </citation>
    <scope>NUCLEOTIDE SEQUENCE [LARGE SCALE GENOMIC DNA]</scope>
    <source>
        <strain evidence="9 10">KSS12</strain>
    </source>
</reference>
<dbReference type="RefSeq" id="WP_422921003.1">
    <property type="nucleotide sequence ID" value="NZ_JAMZEJ010000010.1"/>
</dbReference>
<comment type="similarity">
    <text evidence="7">Belongs to the binding-protein-dependent transport system permease family.</text>
</comment>
<feature type="transmembrane region" description="Helical" evidence="7">
    <location>
        <begin position="218"/>
        <end position="244"/>
    </location>
</feature>
<dbReference type="PROSITE" id="PS50928">
    <property type="entry name" value="ABC_TM1"/>
    <property type="match status" value="1"/>
</dbReference>
<feature type="transmembrane region" description="Helical" evidence="7">
    <location>
        <begin position="264"/>
        <end position="289"/>
    </location>
</feature>
<feature type="domain" description="ABC transmembrane type-1" evidence="8">
    <location>
        <begin position="97"/>
        <end position="286"/>
    </location>
</feature>
<evidence type="ECO:0000256" key="3">
    <source>
        <dbReference type="ARBA" id="ARBA00022475"/>
    </source>
</evidence>
<evidence type="ECO:0000256" key="4">
    <source>
        <dbReference type="ARBA" id="ARBA00022692"/>
    </source>
</evidence>
<evidence type="ECO:0000256" key="6">
    <source>
        <dbReference type="ARBA" id="ARBA00023136"/>
    </source>
</evidence>
<evidence type="ECO:0000256" key="7">
    <source>
        <dbReference type="RuleBase" id="RU363032"/>
    </source>
</evidence>
<dbReference type="InterPro" id="IPR050366">
    <property type="entry name" value="BP-dependent_transpt_permease"/>
</dbReference>
<evidence type="ECO:0000313" key="9">
    <source>
        <dbReference type="EMBL" id="MCQ8242248.1"/>
    </source>
</evidence>
<dbReference type="Pfam" id="PF00528">
    <property type="entry name" value="BPD_transp_1"/>
    <property type="match status" value="1"/>
</dbReference>
<proteinExistence type="inferred from homology"/>
<feature type="transmembrane region" description="Helical" evidence="7">
    <location>
        <begin position="101"/>
        <end position="123"/>
    </location>
</feature>
<evidence type="ECO:0000256" key="1">
    <source>
        <dbReference type="ARBA" id="ARBA00004651"/>
    </source>
</evidence>
<keyword evidence="2 7" id="KW-0813">Transport</keyword>
<keyword evidence="3" id="KW-1003">Cell membrane</keyword>
<evidence type="ECO:0000256" key="5">
    <source>
        <dbReference type="ARBA" id="ARBA00022989"/>
    </source>
</evidence>
<dbReference type="CDD" id="cd06261">
    <property type="entry name" value="TM_PBP2"/>
    <property type="match status" value="1"/>
</dbReference>
<keyword evidence="6 7" id="KW-0472">Membrane</keyword>
<sequence>MSASLPAVTAATTADVVPPATGFRRSAAFRRPGPGLLLATGFLVFLLLGCVAPSLVTAGGDPFRIAPHEAFRPPGWAHPFGTDQSGRDIFVRIVFGARESLLVGVGATGIAMMVAVTLGLLGGLGGHLAERAVRWLLQVMFSFPVLILALLLSAGLGHGIWPLVLATGLGSSAGYGRLVLSQVLAVRDAPYVEAARALGHSPARIVHRHVLPNAMRPLVVAVMLGVGQAIIWSASLSFLGLGAPPPAAEWGTMLSMGRDFVANAWWLTAFPGAFVVMTVLSTTAIGHALQRHLESRAA</sequence>